<evidence type="ECO:0000313" key="2">
    <source>
        <dbReference type="EMBL" id="GFD36518.1"/>
    </source>
</evidence>
<comment type="caution">
    <text evidence="2">The sequence shown here is derived from an EMBL/GenBank/DDBJ whole genome shotgun (WGS) entry which is preliminary data.</text>
</comment>
<dbReference type="EMBL" id="BKCJ011472886">
    <property type="protein sequence ID" value="GFD36518.1"/>
    <property type="molecule type" value="Genomic_DNA"/>
</dbReference>
<dbReference type="AlphaFoldDB" id="A0A699VSS9"/>
<organism evidence="2">
    <name type="scientific">Tanacetum cinerariifolium</name>
    <name type="common">Dalmatian daisy</name>
    <name type="synonym">Chrysanthemum cinerariifolium</name>
    <dbReference type="NCBI Taxonomy" id="118510"/>
    <lineage>
        <taxon>Eukaryota</taxon>
        <taxon>Viridiplantae</taxon>
        <taxon>Streptophyta</taxon>
        <taxon>Embryophyta</taxon>
        <taxon>Tracheophyta</taxon>
        <taxon>Spermatophyta</taxon>
        <taxon>Magnoliopsida</taxon>
        <taxon>eudicotyledons</taxon>
        <taxon>Gunneridae</taxon>
        <taxon>Pentapetalae</taxon>
        <taxon>asterids</taxon>
        <taxon>campanulids</taxon>
        <taxon>Asterales</taxon>
        <taxon>Asteraceae</taxon>
        <taxon>Asteroideae</taxon>
        <taxon>Anthemideae</taxon>
        <taxon>Anthemidinae</taxon>
        <taxon>Tanacetum</taxon>
    </lineage>
</organism>
<feature type="compositionally biased region" description="Basic and acidic residues" evidence="1">
    <location>
        <begin position="27"/>
        <end position="44"/>
    </location>
</feature>
<reference evidence="2" key="1">
    <citation type="journal article" date="2019" name="Sci. Rep.">
        <title>Draft genome of Tanacetum cinerariifolium, the natural source of mosquito coil.</title>
        <authorList>
            <person name="Yamashiro T."/>
            <person name="Shiraishi A."/>
            <person name="Satake H."/>
            <person name="Nakayama K."/>
        </authorList>
    </citation>
    <scope>NUCLEOTIDE SEQUENCE</scope>
</reference>
<proteinExistence type="predicted"/>
<feature type="non-terminal residue" evidence="2">
    <location>
        <position position="1"/>
    </location>
</feature>
<name>A0A699VSS9_TANCI</name>
<evidence type="ECO:0000256" key="1">
    <source>
        <dbReference type="SAM" id="MobiDB-lite"/>
    </source>
</evidence>
<sequence>PQNTNDDAAFDVKGSESKVHVSPSSSDKPKKHDVKANREAKGKNPVELST</sequence>
<protein>
    <submittedName>
        <fullName evidence="2">Uncharacterized protein</fullName>
    </submittedName>
</protein>
<feature type="region of interest" description="Disordered" evidence="1">
    <location>
        <begin position="1"/>
        <end position="50"/>
    </location>
</feature>
<accession>A0A699VSS9</accession>
<gene>
    <name evidence="2" type="ORF">Tci_908487</name>
</gene>